<dbReference type="InterPro" id="IPR012312">
    <property type="entry name" value="Hemerythrin-like"/>
</dbReference>
<dbReference type="PANTHER" id="PTHR36438:SF1">
    <property type="entry name" value="IRON-SULFUR CLUSTER REPAIR PROTEIN YTFE"/>
    <property type="match status" value="1"/>
</dbReference>
<dbReference type="Pfam" id="PF01814">
    <property type="entry name" value="Hemerythrin"/>
    <property type="match status" value="1"/>
</dbReference>
<proteinExistence type="predicted"/>
<evidence type="ECO:0000313" key="7">
    <source>
        <dbReference type="Proteomes" id="UP000277498"/>
    </source>
</evidence>
<dbReference type="Gene3D" id="1.20.120.520">
    <property type="entry name" value="nmb1532 protein domain like"/>
    <property type="match status" value="1"/>
</dbReference>
<evidence type="ECO:0000313" key="6">
    <source>
        <dbReference type="EMBL" id="VDC19921.1"/>
    </source>
</evidence>
<dbReference type="GO" id="GO:0005737">
    <property type="term" value="C:cytoplasm"/>
    <property type="evidence" value="ECO:0007669"/>
    <property type="project" value="UniProtKB-SubCell"/>
</dbReference>
<keyword evidence="7" id="KW-1185">Reference proteome</keyword>
<dbReference type="AlphaFoldDB" id="A0A3P5WJJ5"/>
<keyword evidence="4" id="KW-0408">Iron</keyword>
<keyword evidence="3" id="KW-0479">Metal-binding</keyword>
<evidence type="ECO:0000256" key="3">
    <source>
        <dbReference type="ARBA" id="ARBA00022723"/>
    </source>
</evidence>
<dbReference type="OrthoDB" id="9797132at2"/>
<name>A0A3P5WJJ5_9RHOB</name>
<dbReference type="Proteomes" id="UP000277498">
    <property type="component" value="Unassembled WGS sequence"/>
</dbReference>
<dbReference type="PANTHER" id="PTHR36438">
    <property type="entry name" value="IRON-SULFUR CLUSTER REPAIR PROTEIN YTFE"/>
    <property type="match status" value="1"/>
</dbReference>
<evidence type="ECO:0000256" key="1">
    <source>
        <dbReference type="ARBA" id="ARBA00004496"/>
    </source>
</evidence>
<protein>
    <submittedName>
        <fullName evidence="6">Iron-sulfur cluster repair protein YtfE</fullName>
    </submittedName>
</protein>
<feature type="domain" description="Hemerythrin-like" evidence="5">
    <location>
        <begin position="80"/>
        <end position="218"/>
    </location>
</feature>
<evidence type="ECO:0000259" key="5">
    <source>
        <dbReference type="Pfam" id="PF01814"/>
    </source>
</evidence>
<evidence type="ECO:0000256" key="2">
    <source>
        <dbReference type="ARBA" id="ARBA00022490"/>
    </source>
</evidence>
<keyword evidence="2" id="KW-0963">Cytoplasm</keyword>
<comment type="subcellular location">
    <subcellularLocation>
        <location evidence="1">Cytoplasm</location>
    </subcellularLocation>
</comment>
<evidence type="ECO:0000256" key="4">
    <source>
        <dbReference type="ARBA" id="ARBA00023004"/>
    </source>
</evidence>
<dbReference type="EMBL" id="UXAW01000032">
    <property type="protein sequence ID" value="VDC19921.1"/>
    <property type="molecule type" value="Genomic_DNA"/>
</dbReference>
<gene>
    <name evidence="6" type="primary">ytfE</name>
    <name evidence="6" type="ORF">XINFAN_00308</name>
</gene>
<reference evidence="6 7" key="1">
    <citation type="submission" date="2018-11" db="EMBL/GenBank/DDBJ databases">
        <authorList>
            <person name="Criscuolo A."/>
        </authorList>
    </citation>
    <scope>NUCLEOTIDE SEQUENCE [LARGE SCALE GENOMIC DNA]</scope>
    <source>
        <strain evidence="6">ACIP111625</strain>
    </source>
</reference>
<dbReference type="GO" id="GO:0046872">
    <property type="term" value="F:metal ion binding"/>
    <property type="evidence" value="ECO:0007669"/>
    <property type="project" value="UniProtKB-KW"/>
</dbReference>
<dbReference type="Pfam" id="PF04405">
    <property type="entry name" value="ScdA_N"/>
    <property type="match status" value="1"/>
</dbReference>
<sequence>MTDPLLSPETAVRDIAAKLPGAAGIFRDADISFCCGGGLSLREAAAQAGLELAALTGRLQALIDRAAEDAPQDTQGLIGHIMERYHATHREELNFLVQLANRVEMVHGDHDEAPLGLTEALIALRDDLDAHMSKEESVLFPAILSGAGALLAEPLRVMNEEHTGTTDLLRRIEHVTHGLALPVGACGSWTALYTGLRKLCDDVVAHIHLEETILFPRALAA</sequence>
<dbReference type="InterPro" id="IPR019903">
    <property type="entry name" value="RIC_family"/>
</dbReference>
<dbReference type="RefSeq" id="WP_124084749.1">
    <property type="nucleotide sequence ID" value="NZ_UXAW01000032.1"/>
</dbReference>
<organism evidence="6 7">
    <name type="scientific">Pseudogemmobacter humi</name>
    <dbReference type="NCBI Taxonomy" id="2483812"/>
    <lineage>
        <taxon>Bacteria</taxon>
        <taxon>Pseudomonadati</taxon>
        <taxon>Pseudomonadota</taxon>
        <taxon>Alphaproteobacteria</taxon>
        <taxon>Rhodobacterales</taxon>
        <taxon>Paracoccaceae</taxon>
        <taxon>Pseudogemmobacter</taxon>
    </lineage>
</organism>
<accession>A0A3P5WJJ5</accession>